<evidence type="ECO:0000259" key="1">
    <source>
        <dbReference type="Pfam" id="PF13577"/>
    </source>
</evidence>
<keyword evidence="3" id="KW-1185">Reference proteome</keyword>
<protein>
    <submittedName>
        <fullName evidence="2">Nuclear transport factor 2 family protein</fullName>
    </submittedName>
</protein>
<evidence type="ECO:0000313" key="3">
    <source>
        <dbReference type="Proteomes" id="UP000265768"/>
    </source>
</evidence>
<dbReference type="RefSeq" id="WP_119931044.1">
    <property type="nucleotide sequence ID" value="NZ_QZEY01000022.1"/>
</dbReference>
<dbReference type="EMBL" id="QZEY01000022">
    <property type="protein sequence ID" value="RJL22588.1"/>
    <property type="molecule type" value="Genomic_DNA"/>
</dbReference>
<dbReference type="Pfam" id="PF13577">
    <property type="entry name" value="SnoaL_4"/>
    <property type="match status" value="1"/>
</dbReference>
<dbReference type="OrthoDB" id="1492465at2"/>
<dbReference type="Proteomes" id="UP000265768">
    <property type="component" value="Unassembled WGS sequence"/>
</dbReference>
<accession>A0A3A4AAX6</accession>
<proteinExistence type="predicted"/>
<comment type="caution">
    <text evidence="2">The sequence shown here is derived from an EMBL/GenBank/DDBJ whole genome shotgun (WGS) entry which is preliminary data.</text>
</comment>
<organism evidence="2 3">
    <name type="scientific">Bailinhaonella thermotolerans</name>
    <dbReference type="NCBI Taxonomy" id="1070861"/>
    <lineage>
        <taxon>Bacteria</taxon>
        <taxon>Bacillati</taxon>
        <taxon>Actinomycetota</taxon>
        <taxon>Actinomycetes</taxon>
        <taxon>Streptosporangiales</taxon>
        <taxon>Streptosporangiaceae</taxon>
        <taxon>Bailinhaonella</taxon>
    </lineage>
</organism>
<dbReference type="CDD" id="cd00531">
    <property type="entry name" value="NTF2_like"/>
    <property type="match status" value="1"/>
</dbReference>
<dbReference type="InterPro" id="IPR037401">
    <property type="entry name" value="SnoaL-like"/>
</dbReference>
<dbReference type="SUPFAM" id="SSF54427">
    <property type="entry name" value="NTF2-like"/>
    <property type="match status" value="1"/>
</dbReference>
<dbReference type="AlphaFoldDB" id="A0A3A4AAX6"/>
<dbReference type="Gene3D" id="3.10.450.50">
    <property type="match status" value="1"/>
</dbReference>
<evidence type="ECO:0000313" key="2">
    <source>
        <dbReference type="EMBL" id="RJL22588.1"/>
    </source>
</evidence>
<name>A0A3A4AAX6_9ACTN</name>
<reference evidence="2 3" key="1">
    <citation type="submission" date="2018-09" db="EMBL/GenBank/DDBJ databases">
        <title>YIM 75507 draft genome.</title>
        <authorList>
            <person name="Tang S."/>
            <person name="Feng Y."/>
        </authorList>
    </citation>
    <scope>NUCLEOTIDE SEQUENCE [LARGE SCALE GENOMIC DNA]</scope>
    <source>
        <strain evidence="2 3">YIM 75507</strain>
    </source>
</reference>
<gene>
    <name evidence="2" type="ORF">D5H75_35855</name>
</gene>
<feature type="domain" description="SnoaL-like" evidence="1">
    <location>
        <begin position="6"/>
        <end position="126"/>
    </location>
</feature>
<sequence length="174" mass="19767">MDRQIQELLDKTEIRELVNAYASAADRHDQERMRALYHEDAIDEHGPFSQGSAMEFVDRLPEIQAPMEILQHHITTVNLKLSGDRAEGEVYVLALHKVTGSGDMLVGGRYLDKYAKRDGVWKFLHRALVADWFYAVEPSEVNLGHPFVTGAHLGRPGADDPSYGFFTLFRRGER</sequence>
<dbReference type="InterPro" id="IPR032710">
    <property type="entry name" value="NTF2-like_dom_sf"/>
</dbReference>